<dbReference type="InterPro" id="IPR032466">
    <property type="entry name" value="Metal_Hydrolase"/>
</dbReference>
<dbReference type="SUPFAM" id="SSF51556">
    <property type="entry name" value="Metallo-dependent hydrolases"/>
    <property type="match status" value="1"/>
</dbReference>
<dbReference type="PANTHER" id="PTHR43135">
    <property type="entry name" value="ALPHA-D-RIBOSE 1-METHYLPHOSPHONATE 5-TRIPHOSPHATE DIPHOSPHATASE"/>
    <property type="match status" value="1"/>
</dbReference>
<evidence type="ECO:0000313" key="3">
    <source>
        <dbReference type="EMBL" id="SHH01890.1"/>
    </source>
</evidence>
<dbReference type="InterPro" id="IPR051781">
    <property type="entry name" value="Metallo-dep_Hydrolase"/>
</dbReference>
<dbReference type="EMBL" id="LT670818">
    <property type="protein sequence ID" value="SHH01890.1"/>
    <property type="molecule type" value="Genomic_DNA"/>
</dbReference>
<accession>A0A1M5PJD3</accession>
<dbReference type="InterPro" id="IPR011059">
    <property type="entry name" value="Metal-dep_hydrolase_composite"/>
</dbReference>
<evidence type="ECO:0000256" key="1">
    <source>
        <dbReference type="SAM" id="MobiDB-lite"/>
    </source>
</evidence>
<dbReference type="InterPro" id="IPR057744">
    <property type="entry name" value="OTAase-like"/>
</dbReference>
<dbReference type="Proteomes" id="UP000190675">
    <property type="component" value="Chromosome I"/>
</dbReference>
<dbReference type="InterPro" id="IPR006680">
    <property type="entry name" value="Amidohydro-rel"/>
</dbReference>
<dbReference type="CDD" id="cd01299">
    <property type="entry name" value="Met_dep_hydrolase_A"/>
    <property type="match status" value="1"/>
</dbReference>
<feature type="domain" description="Amidohydrolase-related" evidence="2">
    <location>
        <begin position="122"/>
        <end position="479"/>
    </location>
</feature>
<evidence type="ECO:0000259" key="2">
    <source>
        <dbReference type="Pfam" id="PF01979"/>
    </source>
</evidence>
<evidence type="ECO:0000313" key="4">
    <source>
        <dbReference type="Proteomes" id="UP000190675"/>
    </source>
</evidence>
<dbReference type="PANTHER" id="PTHR43135:SF3">
    <property type="entry name" value="ALPHA-D-RIBOSE 1-METHYLPHOSPHONATE 5-TRIPHOSPHATE DIPHOSPHATASE"/>
    <property type="match status" value="1"/>
</dbReference>
<dbReference type="Pfam" id="PF01979">
    <property type="entry name" value="Amidohydro_1"/>
    <property type="match status" value="1"/>
</dbReference>
<dbReference type="Gene3D" id="2.30.40.10">
    <property type="entry name" value="Urease, subunit C, domain 1"/>
    <property type="match status" value="1"/>
</dbReference>
<dbReference type="SUPFAM" id="SSF51338">
    <property type="entry name" value="Composite domain of metallo-dependent hydrolases"/>
    <property type="match status" value="2"/>
</dbReference>
<sequence>MFSCTSNDDADVVKHTGCLCHRPEIQVLTRRVNTGLSRRGFVAGMTTSIASLGLSRHATALAVPAPPSRPILFANFRLFDGKSSSLREGVRLLVEGNRIKAISTGNPAAPDGAQVIDCGGRVLMPGLIDAHWHSMFASLPLSNLLTGDIGFIHLAAGAEAERTLMRGFTTVRDLGGPVFAFKQAIDQDLVSGPRIYPSGAMITSTGGHGDLRPLSDVPRSPAGPPSALEKSGASNIADSPDEVRLRVREQLFQGASQIKLVGGGGVSSPRSPLDMSTLSEAELRAGVEATEDRNTYVAVHAYAPATIQRAIAAGVKCIEHAHLMDEATAKLMADKGIWLSIQPFLTDDDTGVLAGPSRIAQLQVFGGTDNAYNLAKKYEIRTAFGSDMLFSEKLAARQGTMLTHLTKWYSNAEILTMATATNAELLGLSGPRNPYPGKLGVVQENALADLLLLDGNPIENIRLIEDPAKNLLIIMKDGRIYKNALQP</sequence>
<protein>
    <submittedName>
        <fullName evidence="3">Imidazolonepropionase</fullName>
    </submittedName>
</protein>
<name>A0A1M5PJD3_9BRAD</name>
<proteinExistence type="predicted"/>
<dbReference type="AlphaFoldDB" id="A0A1M5PJD3"/>
<dbReference type="Gene3D" id="3.20.20.140">
    <property type="entry name" value="Metal-dependent hydrolases"/>
    <property type="match status" value="1"/>
</dbReference>
<dbReference type="OrthoDB" id="9782972at2"/>
<gene>
    <name evidence="3" type="ORF">SAMN05444169_5289</name>
</gene>
<dbReference type="GO" id="GO:0016810">
    <property type="term" value="F:hydrolase activity, acting on carbon-nitrogen (but not peptide) bonds"/>
    <property type="evidence" value="ECO:0007669"/>
    <property type="project" value="InterPro"/>
</dbReference>
<reference evidence="3 4" key="1">
    <citation type="submission" date="2016-11" db="EMBL/GenBank/DDBJ databases">
        <authorList>
            <person name="Jaros S."/>
            <person name="Januszkiewicz K."/>
            <person name="Wedrychowicz H."/>
        </authorList>
    </citation>
    <scope>NUCLEOTIDE SEQUENCE [LARGE SCALE GENOMIC DNA]</scope>
    <source>
        <strain evidence="3 4">GAS242</strain>
    </source>
</reference>
<feature type="region of interest" description="Disordered" evidence="1">
    <location>
        <begin position="206"/>
        <end position="240"/>
    </location>
</feature>
<dbReference type="RefSeq" id="WP_079568471.1">
    <property type="nucleotide sequence ID" value="NZ_LT670818.1"/>
</dbReference>
<organism evidence="3 4">
    <name type="scientific">Bradyrhizobium erythrophlei</name>
    <dbReference type="NCBI Taxonomy" id="1437360"/>
    <lineage>
        <taxon>Bacteria</taxon>
        <taxon>Pseudomonadati</taxon>
        <taxon>Pseudomonadota</taxon>
        <taxon>Alphaproteobacteria</taxon>
        <taxon>Hyphomicrobiales</taxon>
        <taxon>Nitrobacteraceae</taxon>
        <taxon>Bradyrhizobium</taxon>
    </lineage>
</organism>